<dbReference type="AlphaFoldDB" id="A0A7X1X198"/>
<protein>
    <submittedName>
        <fullName evidence="1">Uncharacterized protein</fullName>
    </submittedName>
</protein>
<sequence length="75" mass="7986">MSKVSIVCIRKTINLTAMVAAGMNDMDIKDFSDEACVEFIKSLEIPAVEPAILTRSLMLTARSGINVDSPGGGKN</sequence>
<dbReference type="EMBL" id="WIWF01000319">
    <property type="protein sequence ID" value="MQT78283.1"/>
    <property type="molecule type" value="Genomic_DNA"/>
</dbReference>
<proteinExistence type="predicted"/>
<name>A0A7X1X198_9PSED</name>
<reference evidence="1 2" key="1">
    <citation type="submission" date="2019-10" db="EMBL/GenBank/DDBJ databases">
        <title>Evaluation of single-gene subtyping targets for Pseudomonas.</title>
        <authorList>
            <person name="Reichler S.J."/>
            <person name="Orsi R.H."/>
            <person name="Wiedmann M."/>
            <person name="Martin N.H."/>
            <person name="Murphy S.I."/>
        </authorList>
    </citation>
    <scope>NUCLEOTIDE SEQUENCE [LARGE SCALE GENOMIC DNA]</scope>
    <source>
        <strain evidence="1 2">FSL R10-2932</strain>
    </source>
</reference>
<organism evidence="1 2">
    <name type="scientific">Pseudomonas helleri</name>
    <dbReference type="NCBI Taxonomy" id="1608996"/>
    <lineage>
        <taxon>Bacteria</taxon>
        <taxon>Pseudomonadati</taxon>
        <taxon>Pseudomonadota</taxon>
        <taxon>Gammaproteobacteria</taxon>
        <taxon>Pseudomonadales</taxon>
        <taxon>Pseudomonadaceae</taxon>
        <taxon>Pseudomonas</taxon>
    </lineage>
</organism>
<evidence type="ECO:0000313" key="2">
    <source>
        <dbReference type="Proteomes" id="UP000447574"/>
    </source>
</evidence>
<evidence type="ECO:0000313" key="1">
    <source>
        <dbReference type="EMBL" id="MQT78283.1"/>
    </source>
</evidence>
<dbReference type="Proteomes" id="UP000447574">
    <property type="component" value="Unassembled WGS sequence"/>
</dbReference>
<comment type="caution">
    <text evidence="1">The sequence shown here is derived from an EMBL/GenBank/DDBJ whole genome shotgun (WGS) entry which is preliminary data.</text>
</comment>
<accession>A0A7X1X198</accession>
<dbReference type="RefSeq" id="WP_194289299.1">
    <property type="nucleotide sequence ID" value="NZ_WIWF01000319.1"/>
</dbReference>
<gene>
    <name evidence="1" type="ORF">GHO37_29110</name>
</gene>